<accession>A0ACB9SJ67</accession>
<organism evidence="1 2">
    <name type="scientific">Holotrichia oblita</name>
    <name type="common">Chafer beetle</name>
    <dbReference type="NCBI Taxonomy" id="644536"/>
    <lineage>
        <taxon>Eukaryota</taxon>
        <taxon>Metazoa</taxon>
        <taxon>Ecdysozoa</taxon>
        <taxon>Arthropoda</taxon>
        <taxon>Hexapoda</taxon>
        <taxon>Insecta</taxon>
        <taxon>Pterygota</taxon>
        <taxon>Neoptera</taxon>
        <taxon>Endopterygota</taxon>
        <taxon>Coleoptera</taxon>
        <taxon>Polyphaga</taxon>
        <taxon>Scarabaeiformia</taxon>
        <taxon>Scarabaeidae</taxon>
        <taxon>Melolonthinae</taxon>
        <taxon>Holotrichia</taxon>
    </lineage>
</organism>
<protein>
    <submittedName>
        <fullName evidence="1">Uncharacterized protein</fullName>
    </submittedName>
</protein>
<name>A0ACB9SJ67_HOLOL</name>
<dbReference type="Proteomes" id="UP001056778">
    <property type="component" value="Chromosome 9"/>
</dbReference>
<keyword evidence="2" id="KW-1185">Reference proteome</keyword>
<evidence type="ECO:0000313" key="2">
    <source>
        <dbReference type="Proteomes" id="UP001056778"/>
    </source>
</evidence>
<reference evidence="1" key="1">
    <citation type="submission" date="2022-04" db="EMBL/GenBank/DDBJ databases">
        <title>Chromosome-scale genome assembly of Holotrichia oblita Faldermann.</title>
        <authorList>
            <person name="Rongchong L."/>
        </authorList>
    </citation>
    <scope>NUCLEOTIDE SEQUENCE</scope>
    <source>
        <strain evidence="1">81SQS9</strain>
    </source>
</reference>
<comment type="caution">
    <text evidence="1">The sequence shown here is derived from an EMBL/GenBank/DDBJ whole genome shotgun (WGS) entry which is preliminary data.</text>
</comment>
<sequence>MALKLRKDIKKSSYYVWFLGAKESKGLRGPEFILPVIKHLEDREKDVEPFKVTLQVSHKGMKIIQNIVSQGPKAKPKNETIKHFIPHNTITCVYQQEDVIACILLLFNPVTKCPLHVHAYRCDSLETAGLLKQQLQLLIERPENQKKFAEIESRLLNPKEPKKFDSSVGSDTGTSTRESESSEERFSNDNSRVTTLYDSVAAELRAKLCKKDVPILLPPRDYDTVHRQKGNLTGIELRRCLNANIVGQNVKPGSRRIESSGGSSGIGSDHPPSPDSPDANDSRFNTMDNHSTSDEEWNQQQTDVSMYLINGQSNVTLPRPSRHQEAEKPLESKNDRFSRYQDQKVLKYDEEKQFNKGKLTKEEEKILHSKFLFTERDHHQPEQHYTKQHKHLEHQKSLDRSEKYYEPNPRYESERIDRYDFEERRKQVKDDLKFYDNYRTQEKKFNKYHDQEDDGFEENIKYRVKSKYDDEIDGSRSRYYDETRYYNEENRRSYKDEDFDDRKVPVPKMRQKYSPEDRFYPDEKKSDRYIKERHHIEESKPRQKYSADDPRFYDTPKEKDKYRSFDSKDRSIRSNCSQQEYFEEAIKRRPQSPEDVTPRDRFKDAKEKFLLLERDRIEQERKYRQEALISPKDKHKRNGSDRYFDFDERDVRYYEDFEESKPRPAPRNNLNDLSEVRYRREPLERYRNEKYDPKRRSMFNLIEEEHKKNSNEIAKELKRRSYLESRTDDDYYRDRSYTELPESERYPGLDRESYGFNKSSADLDKNGDAKYDPKFIKNQKMKNSAGYRHSYAEPKLKMDKSGKKHFTEMLHRTNSTVSNSGRVGIASVQPY</sequence>
<gene>
    <name evidence="1" type="ORF">MML48_9g00000514</name>
</gene>
<dbReference type="EMBL" id="CM043023">
    <property type="protein sequence ID" value="KAI4454848.1"/>
    <property type="molecule type" value="Genomic_DNA"/>
</dbReference>
<evidence type="ECO:0000313" key="1">
    <source>
        <dbReference type="EMBL" id="KAI4454848.1"/>
    </source>
</evidence>
<proteinExistence type="predicted"/>